<dbReference type="Proteomes" id="UP000887540">
    <property type="component" value="Unplaced"/>
</dbReference>
<dbReference type="AlphaFoldDB" id="A0A914CGY7"/>
<feature type="chain" id="PRO_5036997542" evidence="1">
    <location>
        <begin position="21"/>
        <end position="90"/>
    </location>
</feature>
<evidence type="ECO:0000256" key="1">
    <source>
        <dbReference type="SAM" id="SignalP"/>
    </source>
</evidence>
<protein>
    <submittedName>
        <fullName evidence="3">Uncharacterized protein</fullName>
    </submittedName>
</protein>
<organism evidence="2 3">
    <name type="scientific">Acrobeloides nanus</name>
    <dbReference type="NCBI Taxonomy" id="290746"/>
    <lineage>
        <taxon>Eukaryota</taxon>
        <taxon>Metazoa</taxon>
        <taxon>Ecdysozoa</taxon>
        <taxon>Nematoda</taxon>
        <taxon>Chromadorea</taxon>
        <taxon>Rhabditida</taxon>
        <taxon>Tylenchina</taxon>
        <taxon>Cephalobomorpha</taxon>
        <taxon>Cephaloboidea</taxon>
        <taxon>Cephalobidae</taxon>
        <taxon>Acrobeloides</taxon>
    </lineage>
</organism>
<dbReference type="WBParaSite" id="ACRNAN_scaffold103.g17217.t1">
    <property type="protein sequence ID" value="ACRNAN_scaffold103.g17217.t1"/>
    <property type="gene ID" value="ACRNAN_scaffold103.g17217"/>
</dbReference>
<keyword evidence="1" id="KW-0732">Signal</keyword>
<evidence type="ECO:0000313" key="3">
    <source>
        <dbReference type="WBParaSite" id="ACRNAN_scaffold103.g17217.t1"/>
    </source>
</evidence>
<sequence>MVKKIFAIAFFSFIVSVKTAENFDSCFAACYSMCVGGGGDSSNCGGACTATCGGDMVENVDDFQQFVDYSLLRFRRILMQSGFDVSFASV</sequence>
<name>A0A914CGY7_9BILA</name>
<evidence type="ECO:0000313" key="2">
    <source>
        <dbReference type="Proteomes" id="UP000887540"/>
    </source>
</evidence>
<proteinExistence type="predicted"/>
<accession>A0A914CGY7</accession>
<feature type="signal peptide" evidence="1">
    <location>
        <begin position="1"/>
        <end position="20"/>
    </location>
</feature>
<reference evidence="3" key="1">
    <citation type="submission" date="2022-11" db="UniProtKB">
        <authorList>
            <consortium name="WormBaseParasite"/>
        </authorList>
    </citation>
    <scope>IDENTIFICATION</scope>
</reference>
<keyword evidence="2" id="KW-1185">Reference proteome</keyword>